<dbReference type="AlphaFoldDB" id="A0AB39HQ77"/>
<proteinExistence type="predicted"/>
<dbReference type="GO" id="GO:0010468">
    <property type="term" value="P:regulation of gene expression"/>
    <property type="evidence" value="ECO:0007669"/>
    <property type="project" value="InterPro"/>
</dbReference>
<accession>A0AB39HQ77</accession>
<dbReference type="Pfam" id="PF10955">
    <property type="entry name" value="Fin"/>
    <property type="match status" value="1"/>
</dbReference>
<dbReference type="InterPro" id="IPR020115">
    <property type="entry name" value="Fin"/>
</dbReference>
<dbReference type="EMBL" id="CP162599">
    <property type="protein sequence ID" value="XDK32869.1"/>
    <property type="molecule type" value="Genomic_DNA"/>
</dbReference>
<evidence type="ECO:0000313" key="1">
    <source>
        <dbReference type="EMBL" id="XDK32869.1"/>
    </source>
</evidence>
<sequence>MLIYQCVHCQHVLAEINQLYCDMSDLGIKQLSESERKTMVKQRDNGDIIVQTICESCEETLSKNPEYHGLDYFIH</sequence>
<name>A0AB39HQ77_9BACI</name>
<dbReference type="RefSeq" id="WP_368653556.1">
    <property type="nucleotide sequence ID" value="NZ_CP162599.1"/>
</dbReference>
<reference evidence="1" key="1">
    <citation type="submission" date="2024-07" db="EMBL/GenBank/DDBJ databases">
        <title>Halotolerant mesophilic bacterium Ornithinibacillus sp. 4-3, sp. nov., isolated from soil.</title>
        <authorList>
            <person name="Sidarenka A.V."/>
            <person name="Guliayeva D.E."/>
            <person name="Leanovich S.I."/>
            <person name="Hileuskaya K.S."/>
            <person name="Akhremchuk A.E."/>
            <person name="Sikolenko M.A."/>
            <person name="Valentovich L.N."/>
        </authorList>
    </citation>
    <scope>NUCLEOTIDE SEQUENCE</scope>
    <source>
        <strain evidence="1">4-3</strain>
    </source>
</reference>
<organism evidence="1">
    <name type="scientific">Ornithinibacillus sp. 4-3</name>
    <dbReference type="NCBI Taxonomy" id="3231488"/>
    <lineage>
        <taxon>Bacteria</taxon>
        <taxon>Bacillati</taxon>
        <taxon>Bacillota</taxon>
        <taxon>Bacilli</taxon>
        <taxon>Bacillales</taxon>
        <taxon>Bacillaceae</taxon>
        <taxon>Ornithinibacillus</taxon>
    </lineage>
</organism>
<gene>
    <name evidence="1" type="ORF">AB4Y30_00310</name>
</gene>
<protein>
    <submittedName>
        <fullName evidence="1">Anti-sigma-F factor Fin</fullName>
    </submittedName>
</protein>